<organism evidence="7 8">
    <name type="scientific">Spirochaeta isovalerica</name>
    <dbReference type="NCBI Taxonomy" id="150"/>
    <lineage>
        <taxon>Bacteria</taxon>
        <taxon>Pseudomonadati</taxon>
        <taxon>Spirochaetota</taxon>
        <taxon>Spirochaetia</taxon>
        <taxon>Spirochaetales</taxon>
        <taxon>Spirochaetaceae</taxon>
        <taxon>Spirochaeta</taxon>
    </lineage>
</organism>
<sequence>MDKKVYSIEGKELRDITLEDSVFAREVSEGSIYHAINNELANKRVGTASTKTRAEVRGSGAKPWRQKGTGRARSGHKRSPVWVGGGITFGPKPRDYSYTLPKKIKRLAMKSILSLKAAGETFKVVEDFTIESGKTKELRTILTKLVSEERTVVILKDDDQMIRRAGRNLPNVKFLSYNRLRAHDLFYGKNILVLEGAAVKLNEFYGK</sequence>
<dbReference type="InterPro" id="IPR002136">
    <property type="entry name" value="Ribosomal_uL4"/>
</dbReference>
<comment type="subunit">
    <text evidence="5">Part of the 50S ribosomal subunit.</text>
</comment>
<dbReference type="Proteomes" id="UP000587760">
    <property type="component" value="Unassembled WGS sequence"/>
</dbReference>
<keyword evidence="8" id="KW-1185">Reference proteome</keyword>
<dbReference type="RefSeq" id="WP_184748441.1">
    <property type="nucleotide sequence ID" value="NZ_JACHGJ010000010.1"/>
</dbReference>
<dbReference type="NCBIfam" id="TIGR03953">
    <property type="entry name" value="rplD_bact"/>
    <property type="match status" value="1"/>
</dbReference>
<dbReference type="Pfam" id="PF00573">
    <property type="entry name" value="Ribosomal_L4"/>
    <property type="match status" value="1"/>
</dbReference>
<dbReference type="Gene3D" id="3.40.1370.10">
    <property type="match status" value="1"/>
</dbReference>
<feature type="region of interest" description="Disordered" evidence="6">
    <location>
        <begin position="58"/>
        <end position="77"/>
    </location>
</feature>
<reference evidence="7 8" key="1">
    <citation type="submission" date="2020-08" db="EMBL/GenBank/DDBJ databases">
        <title>Genomic Encyclopedia of Type Strains, Phase IV (KMG-IV): sequencing the most valuable type-strain genomes for metagenomic binning, comparative biology and taxonomic classification.</title>
        <authorList>
            <person name="Goeker M."/>
        </authorList>
    </citation>
    <scope>NUCLEOTIDE SEQUENCE [LARGE SCALE GENOMIC DNA]</scope>
    <source>
        <strain evidence="7 8">DSM 2461</strain>
    </source>
</reference>
<dbReference type="GO" id="GO:0003735">
    <property type="term" value="F:structural constituent of ribosome"/>
    <property type="evidence" value="ECO:0007669"/>
    <property type="project" value="InterPro"/>
</dbReference>
<dbReference type="InterPro" id="IPR023574">
    <property type="entry name" value="Ribosomal_uL4_dom_sf"/>
</dbReference>
<keyword evidence="3 5" id="KW-0687">Ribonucleoprotein</keyword>
<comment type="caution">
    <text evidence="7">The sequence shown here is derived from an EMBL/GenBank/DDBJ whole genome shotgun (WGS) entry which is preliminary data.</text>
</comment>
<accession>A0A841RG67</accession>
<name>A0A841RG67_9SPIO</name>
<comment type="similarity">
    <text evidence="1 5">Belongs to the universal ribosomal protein uL4 family.</text>
</comment>
<dbReference type="AlphaFoldDB" id="A0A841RG67"/>
<evidence type="ECO:0000313" key="8">
    <source>
        <dbReference type="Proteomes" id="UP000587760"/>
    </source>
</evidence>
<dbReference type="GO" id="GO:0005840">
    <property type="term" value="C:ribosome"/>
    <property type="evidence" value="ECO:0007669"/>
    <property type="project" value="UniProtKB-KW"/>
</dbReference>
<comment type="function">
    <text evidence="5">One of the primary rRNA binding proteins, this protein initially binds near the 5'-end of the 23S rRNA. It is important during the early stages of 50S assembly. It makes multiple contacts with different domains of the 23S rRNA in the assembled 50S subunit and ribosome.</text>
</comment>
<protein>
    <recommendedName>
        <fullName evidence="4 5">Large ribosomal subunit protein uL4</fullName>
    </recommendedName>
</protein>
<dbReference type="SUPFAM" id="SSF52166">
    <property type="entry name" value="Ribosomal protein L4"/>
    <property type="match status" value="1"/>
</dbReference>
<dbReference type="GO" id="GO:0019843">
    <property type="term" value="F:rRNA binding"/>
    <property type="evidence" value="ECO:0007669"/>
    <property type="project" value="UniProtKB-UniRule"/>
</dbReference>
<dbReference type="InterPro" id="IPR013005">
    <property type="entry name" value="Ribosomal_uL4-like"/>
</dbReference>
<evidence type="ECO:0000256" key="4">
    <source>
        <dbReference type="ARBA" id="ARBA00035244"/>
    </source>
</evidence>
<keyword evidence="5" id="KW-0694">RNA-binding</keyword>
<evidence type="ECO:0000256" key="1">
    <source>
        <dbReference type="ARBA" id="ARBA00010528"/>
    </source>
</evidence>
<evidence type="ECO:0000256" key="5">
    <source>
        <dbReference type="HAMAP-Rule" id="MF_01328"/>
    </source>
</evidence>
<dbReference type="PANTHER" id="PTHR10746">
    <property type="entry name" value="50S RIBOSOMAL PROTEIN L4"/>
    <property type="match status" value="1"/>
</dbReference>
<dbReference type="HAMAP" id="MF_01328_B">
    <property type="entry name" value="Ribosomal_uL4_B"/>
    <property type="match status" value="1"/>
</dbReference>
<gene>
    <name evidence="5" type="primary">rplD</name>
    <name evidence="7" type="ORF">HNR50_003896</name>
</gene>
<dbReference type="PANTHER" id="PTHR10746:SF6">
    <property type="entry name" value="LARGE RIBOSOMAL SUBUNIT PROTEIN UL4M"/>
    <property type="match status" value="1"/>
</dbReference>
<proteinExistence type="inferred from homology"/>
<dbReference type="GO" id="GO:1990904">
    <property type="term" value="C:ribonucleoprotein complex"/>
    <property type="evidence" value="ECO:0007669"/>
    <property type="project" value="UniProtKB-KW"/>
</dbReference>
<comment type="function">
    <text evidence="5">Forms part of the polypeptide exit tunnel.</text>
</comment>
<feature type="compositionally biased region" description="Basic residues" evidence="6">
    <location>
        <begin position="64"/>
        <end position="77"/>
    </location>
</feature>
<dbReference type="GO" id="GO:0006412">
    <property type="term" value="P:translation"/>
    <property type="evidence" value="ECO:0007669"/>
    <property type="project" value="UniProtKB-UniRule"/>
</dbReference>
<dbReference type="EMBL" id="JACHGJ010000010">
    <property type="protein sequence ID" value="MBB6482207.1"/>
    <property type="molecule type" value="Genomic_DNA"/>
</dbReference>
<keyword evidence="5" id="KW-0699">rRNA-binding</keyword>
<evidence type="ECO:0000256" key="3">
    <source>
        <dbReference type="ARBA" id="ARBA00023274"/>
    </source>
</evidence>
<evidence type="ECO:0000313" key="7">
    <source>
        <dbReference type="EMBL" id="MBB6482207.1"/>
    </source>
</evidence>
<keyword evidence="2 5" id="KW-0689">Ribosomal protein</keyword>
<evidence type="ECO:0000256" key="2">
    <source>
        <dbReference type="ARBA" id="ARBA00022980"/>
    </source>
</evidence>
<evidence type="ECO:0000256" key="6">
    <source>
        <dbReference type="SAM" id="MobiDB-lite"/>
    </source>
</evidence>